<dbReference type="CDD" id="cd18738">
    <property type="entry name" value="PIN_VapC4-5_FitB-like"/>
    <property type="match status" value="1"/>
</dbReference>
<dbReference type="EMBL" id="JAFMYV010000003">
    <property type="protein sequence ID" value="MBO0936553.1"/>
    <property type="molecule type" value="Genomic_DNA"/>
</dbReference>
<name>A0A939GEY7_9BACT</name>
<dbReference type="InterPro" id="IPR029060">
    <property type="entry name" value="PIN-like_dom_sf"/>
</dbReference>
<keyword evidence="6" id="KW-0460">Magnesium</keyword>
<dbReference type="PANTHER" id="PTHR33653:SF1">
    <property type="entry name" value="RIBONUCLEASE VAPC2"/>
    <property type="match status" value="1"/>
</dbReference>
<accession>A0A939GEY7</accession>
<dbReference type="Pfam" id="PF01850">
    <property type="entry name" value="PIN"/>
    <property type="match status" value="1"/>
</dbReference>
<reference evidence="9" key="1">
    <citation type="submission" date="2021-03" db="EMBL/GenBank/DDBJ databases">
        <title>Fibrella sp. HMF5335 genome sequencing and assembly.</title>
        <authorList>
            <person name="Kang H."/>
            <person name="Kim H."/>
            <person name="Bae S."/>
            <person name="Joh K."/>
        </authorList>
    </citation>
    <scope>NUCLEOTIDE SEQUENCE</scope>
    <source>
        <strain evidence="9">HMF5335</strain>
    </source>
</reference>
<dbReference type="AlphaFoldDB" id="A0A939GEY7"/>
<comment type="cofactor">
    <cofactor evidence="1">
        <name>Mg(2+)</name>
        <dbReference type="ChEBI" id="CHEBI:18420"/>
    </cofactor>
</comment>
<keyword evidence="10" id="KW-1185">Reference proteome</keyword>
<evidence type="ECO:0000313" key="9">
    <source>
        <dbReference type="EMBL" id="MBO0936553.1"/>
    </source>
</evidence>
<evidence type="ECO:0000256" key="5">
    <source>
        <dbReference type="ARBA" id="ARBA00022801"/>
    </source>
</evidence>
<dbReference type="GO" id="GO:0004518">
    <property type="term" value="F:nuclease activity"/>
    <property type="evidence" value="ECO:0007669"/>
    <property type="project" value="UniProtKB-KW"/>
</dbReference>
<dbReference type="Proteomes" id="UP000664034">
    <property type="component" value="Unassembled WGS sequence"/>
</dbReference>
<comment type="caution">
    <text evidence="9">The sequence shown here is derived from an EMBL/GenBank/DDBJ whole genome shotgun (WGS) entry which is preliminary data.</text>
</comment>
<dbReference type="Gene3D" id="3.40.50.1010">
    <property type="entry name" value="5'-nuclease"/>
    <property type="match status" value="1"/>
</dbReference>
<evidence type="ECO:0000256" key="6">
    <source>
        <dbReference type="ARBA" id="ARBA00022842"/>
    </source>
</evidence>
<dbReference type="RefSeq" id="WP_207364110.1">
    <property type="nucleotide sequence ID" value="NZ_JAFMYV010000003.1"/>
</dbReference>
<protein>
    <submittedName>
        <fullName evidence="9">Type II toxin-antitoxin system VapC family toxin</fullName>
    </submittedName>
</protein>
<sequence>MILLDSNLLIYSAQDKFAFLRLLISNSQTHISAMSKLETLGYQKLSTEERLYFEGIFKTSPVIPVTDDVIDKAVELRQQKKMSVGDCIIAATALLNGFDLYTNNAADFAHIPDLNVVNPLGNQ</sequence>
<dbReference type="PANTHER" id="PTHR33653">
    <property type="entry name" value="RIBONUCLEASE VAPC2"/>
    <property type="match status" value="1"/>
</dbReference>
<dbReference type="GO" id="GO:0046872">
    <property type="term" value="F:metal ion binding"/>
    <property type="evidence" value="ECO:0007669"/>
    <property type="project" value="UniProtKB-KW"/>
</dbReference>
<evidence type="ECO:0000256" key="7">
    <source>
        <dbReference type="ARBA" id="ARBA00038093"/>
    </source>
</evidence>
<evidence type="ECO:0000256" key="4">
    <source>
        <dbReference type="ARBA" id="ARBA00022723"/>
    </source>
</evidence>
<keyword evidence="5" id="KW-0378">Hydrolase</keyword>
<comment type="similarity">
    <text evidence="7">Belongs to the PINc/VapC protein family.</text>
</comment>
<evidence type="ECO:0000256" key="2">
    <source>
        <dbReference type="ARBA" id="ARBA00022649"/>
    </source>
</evidence>
<keyword evidence="3" id="KW-0540">Nuclease</keyword>
<proteinExistence type="inferred from homology"/>
<evidence type="ECO:0000313" key="10">
    <source>
        <dbReference type="Proteomes" id="UP000664034"/>
    </source>
</evidence>
<dbReference type="SUPFAM" id="SSF88723">
    <property type="entry name" value="PIN domain-like"/>
    <property type="match status" value="1"/>
</dbReference>
<feature type="domain" description="PIN" evidence="8">
    <location>
        <begin position="2"/>
        <end position="112"/>
    </location>
</feature>
<gene>
    <name evidence="9" type="ORF">J2I47_08365</name>
</gene>
<organism evidence="9 10">
    <name type="scientific">Fibrella rubiginis</name>
    <dbReference type="NCBI Taxonomy" id="2817060"/>
    <lineage>
        <taxon>Bacteria</taxon>
        <taxon>Pseudomonadati</taxon>
        <taxon>Bacteroidota</taxon>
        <taxon>Cytophagia</taxon>
        <taxon>Cytophagales</taxon>
        <taxon>Spirosomataceae</taxon>
        <taxon>Fibrella</taxon>
    </lineage>
</organism>
<keyword evidence="2" id="KW-1277">Toxin-antitoxin system</keyword>
<evidence type="ECO:0000256" key="3">
    <source>
        <dbReference type="ARBA" id="ARBA00022722"/>
    </source>
</evidence>
<dbReference type="InterPro" id="IPR050556">
    <property type="entry name" value="Type_II_TA_system_RNase"/>
</dbReference>
<keyword evidence="4" id="KW-0479">Metal-binding</keyword>
<dbReference type="InterPro" id="IPR002716">
    <property type="entry name" value="PIN_dom"/>
</dbReference>
<evidence type="ECO:0000256" key="1">
    <source>
        <dbReference type="ARBA" id="ARBA00001946"/>
    </source>
</evidence>
<evidence type="ECO:0000259" key="8">
    <source>
        <dbReference type="Pfam" id="PF01850"/>
    </source>
</evidence>
<dbReference type="GO" id="GO:0016787">
    <property type="term" value="F:hydrolase activity"/>
    <property type="evidence" value="ECO:0007669"/>
    <property type="project" value="UniProtKB-KW"/>
</dbReference>